<gene>
    <name evidence="1" type="ORF">SPELUC_LOCUS2513</name>
</gene>
<dbReference type="EMBL" id="CAJVPW010001689">
    <property type="protein sequence ID" value="CAG8489899.1"/>
    <property type="molecule type" value="Genomic_DNA"/>
</dbReference>
<name>A0ACA9KSW5_9GLOM</name>
<reference evidence="1" key="1">
    <citation type="submission" date="2021-06" db="EMBL/GenBank/DDBJ databases">
        <authorList>
            <person name="Kallberg Y."/>
            <person name="Tangrot J."/>
            <person name="Rosling A."/>
        </authorList>
    </citation>
    <scope>NUCLEOTIDE SEQUENCE</scope>
    <source>
        <strain evidence="1">28 12/20/2015</strain>
    </source>
</reference>
<feature type="non-terminal residue" evidence="1">
    <location>
        <position position="1"/>
    </location>
</feature>
<proteinExistence type="predicted"/>
<protein>
    <submittedName>
        <fullName evidence="1">5431_t:CDS:1</fullName>
    </submittedName>
</protein>
<keyword evidence="2" id="KW-1185">Reference proteome</keyword>
<accession>A0ACA9KSW5</accession>
<evidence type="ECO:0000313" key="2">
    <source>
        <dbReference type="Proteomes" id="UP000789366"/>
    </source>
</evidence>
<organism evidence="1 2">
    <name type="scientific">Cetraspora pellucida</name>
    <dbReference type="NCBI Taxonomy" id="1433469"/>
    <lineage>
        <taxon>Eukaryota</taxon>
        <taxon>Fungi</taxon>
        <taxon>Fungi incertae sedis</taxon>
        <taxon>Mucoromycota</taxon>
        <taxon>Glomeromycotina</taxon>
        <taxon>Glomeromycetes</taxon>
        <taxon>Diversisporales</taxon>
        <taxon>Gigasporaceae</taxon>
        <taxon>Cetraspora</taxon>
    </lineage>
</organism>
<sequence length="606" mass="70961">YFYDTIQSMNTSIYGSNQQRYAFLKTGFTNYENKNERQCLSYMLLRFYFYDTAWSMSSSIYRTNQQKYEFFKSQFFNNEKLEEYKRQYLLNMLQRRFDNLSVIYKDGEKRQCKDCKSETCAMLYCEFCIRNYLKLQQNYVEWTNNDKIDDEIKKAQERAIGPNLIIEYIPNEKLKVNPYYIAKGSYAEIYKAVWTDGPFYTWNGDEKVLERMSNHNVILKKLKKSNKSTEDWLNEIISHFTIDKIATNIVRCFGLTKDKDSGDFSLVLDVMDFNLQEFLIRNNSTIGWKERYQISYKISHCLSAIHNTKSVHRDLHPGNILFHENSIRISDLGFCVFKKLYSMYKSFADSTTNDNTMDDKIKLSYEDPENFIKAQIHFPESGEGPGNFIKAQIYFPESGEGPGNFIRAETQIPEVLSSGEGPGNFLKSIVFKKLWKDANHYTTGIHDIQIPIWSCVPHDVSEHEFGNIEKLLDTDSNDFGFEKVNNIMDSSESLRCHDTDVFSKLHNEGFSEMDVNKNIEKYITINRQTPINTFVWLLNSKTNSKHMCLLGRFYHGGIGTSINREIAFRTFLNVEENAKKNELTTLNESDFNCQICTNTEDSRKPK</sequence>
<dbReference type="Proteomes" id="UP000789366">
    <property type="component" value="Unassembled WGS sequence"/>
</dbReference>
<comment type="caution">
    <text evidence="1">The sequence shown here is derived from an EMBL/GenBank/DDBJ whole genome shotgun (WGS) entry which is preliminary data.</text>
</comment>
<evidence type="ECO:0000313" key="1">
    <source>
        <dbReference type="EMBL" id="CAG8489899.1"/>
    </source>
</evidence>